<dbReference type="EMBL" id="LRQT01000013">
    <property type="protein sequence ID" value="KXA65041.1"/>
    <property type="molecule type" value="Genomic_DNA"/>
</dbReference>
<dbReference type="PATRIC" id="fig|39777.7.peg.543"/>
<keyword evidence="1" id="KW-0472">Membrane</keyword>
<name>A0A133S5T0_9FIRM</name>
<organism evidence="2">
    <name type="scientific">Veillonella atypica</name>
    <dbReference type="NCBI Taxonomy" id="39777"/>
    <lineage>
        <taxon>Bacteria</taxon>
        <taxon>Bacillati</taxon>
        <taxon>Bacillota</taxon>
        <taxon>Negativicutes</taxon>
        <taxon>Veillonellales</taxon>
        <taxon>Veillonellaceae</taxon>
        <taxon>Veillonella</taxon>
    </lineage>
</organism>
<evidence type="ECO:0000256" key="1">
    <source>
        <dbReference type="SAM" id="Phobius"/>
    </source>
</evidence>
<keyword evidence="1" id="KW-1133">Transmembrane helix</keyword>
<evidence type="ECO:0000313" key="2">
    <source>
        <dbReference type="EMBL" id="KXA65041.1"/>
    </source>
</evidence>
<dbReference type="RefSeq" id="WP_060807297.1">
    <property type="nucleotide sequence ID" value="NZ_KQ958060.1"/>
</dbReference>
<sequence>MEILNWLGFAMLPIGIIISILLILLGTIKEVKFINPRVPLGRLHFFLGSGFSFVVGVISLKYGHSALYANTFSEGLIYNILGYSFCIYGFTFFFMTGMRRASDIGIPFLVYPVFIIFILLSRFINEEVSEFLFLGMYIFLLQPGRNNN</sequence>
<feature type="transmembrane region" description="Helical" evidence="1">
    <location>
        <begin position="106"/>
        <end position="124"/>
    </location>
</feature>
<evidence type="ECO:0000313" key="3">
    <source>
        <dbReference type="Proteomes" id="UP000070226"/>
    </source>
</evidence>
<protein>
    <submittedName>
        <fullName evidence="2">Uncharacterized protein</fullName>
    </submittedName>
</protein>
<gene>
    <name evidence="2" type="ORF">HMPREF3233_00554</name>
</gene>
<proteinExistence type="predicted"/>
<feature type="transmembrane region" description="Helical" evidence="1">
    <location>
        <begin position="76"/>
        <end position="94"/>
    </location>
</feature>
<reference evidence="2 3" key="1">
    <citation type="submission" date="2016-01" db="EMBL/GenBank/DDBJ databases">
        <authorList>
            <person name="Oliw E.H."/>
        </authorList>
    </citation>
    <scope>NUCLEOTIDE SEQUENCE [LARGE SCALE GENOMIC DNA]</scope>
    <source>
        <strain evidence="2 3">CMW7756B</strain>
    </source>
</reference>
<accession>A0A133S5T0</accession>
<keyword evidence="1" id="KW-0812">Transmembrane</keyword>
<feature type="transmembrane region" description="Helical" evidence="1">
    <location>
        <begin position="45"/>
        <end position="64"/>
    </location>
</feature>
<comment type="caution">
    <text evidence="2">The sequence shown here is derived from an EMBL/GenBank/DDBJ whole genome shotgun (WGS) entry which is preliminary data.</text>
</comment>
<dbReference type="Proteomes" id="UP000070226">
    <property type="component" value="Unassembled WGS sequence"/>
</dbReference>
<feature type="transmembrane region" description="Helical" evidence="1">
    <location>
        <begin position="6"/>
        <end position="25"/>
    </location>
</feature>
<dbReference type="AlphaFoldDB" id="A0A133S5T0"/>